<keyword evidence="1" id="KW-0378">Hydrolase</keyword>
<protein>
    <recommendedName>
        <fullName evidence="4">MurNAc-LAA domain-containing protein</fullName>
    </recommendedName>
</protein>
<name>A0A3R8JMJ4_9FIRM</name>
<keyword evidence="6" id="KW-1185">Reference proteome</keyword>
<feature type="compositionally biased region" description="Acidic residues" evidence="2">
    <location>
        <begin position="123"/>
        <end position="149"/>
    </location>
</feature>
<dbReference type="CDD" id="cd02696">
    <property type="entry name" value="MurNAc-LAA"/>
    <property type="match status" value="1"/>
</dbReference>
<evidence type="ECO:0000256" key="3">
    <source>
        <dbReference type="SAM" id="SignalP"/>
    </source>
</evidence>
<dbReference type="PANTHER" id="PTHR30404:SF0">
    <property type="entry name" value="N-ACETYLMURAMOYL-L-ALANINE AMIDASE AMIC"/>
    <property type="match status" value="1"/>
</dbReference>
<accession>A0A3R8JMJ4</accession>
<comment type="caution">
    <text evidence="5">The sequence shown here is derived from an EMBL/GenBank/DDBJ whole genome shotgun (WGS) entry which is preliminary data.</text>
</comment>
<organism evidence="5 6">
    <name type="scientific">Schaedlerella arabinosiphila</name>
    <dbReference type="NCBI Taxonomy" id="2044587"/>
    <lineage>
        <taxon>Bacteria</taxon>
        <taxon>Bacillati</taxon>
        <taxon>Bacillota</taxon>
        <taxon>Clostridia</taxon>
        <taxon>Lachnospirales</taxon>
        <taxon>Lachnospiraceae</taxon>
        <taxon>Schaedlerella</taxon>
    </lineage>
</organism>
<dbReference type="InterPro" id="IPR002508">
    <property type="entry name" value="MurNAc-LAA_cat"/>
</dbReference>
<reference evidence="5" key="1">
    <citation type="submission" date="2018-10" db="EMBL/GenBank/DDBJ databases">
        <title>Schaedlerella arabinophila gen. nov. sp. nov., isolated from the mouse intestinal tract and comparative analysis with the genome of the closely related altered Schaedler flora strain ASF502.</title>
        <authorList>
            <person name="Miyake S."/>
            <person name="Soh M."/>
            <person name="Seedorf H."/>
        </authorList>
    </citation>
    <scope>NUCLEOTIDE SEQUENCE [LARGE SCALE GENOMIC DNA]</scope>
    <source>
        <strain evidence="5">DSM 106076</strain>
    </source>
</reference>
<feature type="chain" id="PRO_5038818633" description="MurNAc-LAA domain-containing protein" evidence="3">
    <location>
        <begin position="31"/>
        <end position="1162"/>
    </location>
</feature>
<dbReference type="Gene3D" id="3.40.630.40">
    <property type="entry name" value="Zn-dependent exopeptidases"/>
    <property type="match status" value="1"/>
</dbReference>
<feature type="region of interest" description="Disordered" evidence="2">
    <location>
        <begin position="27"/>
        <end position="149"/>
    </location>
</feature>
<dbReference type="RefSeq" id="WP_125127723.1">
    <property type="nucleotide sequence ID" value="NZ_RHJS01000002.1"/>
</dbReference>
<dbReference type="Pfam" id="PF01520">
    <property type="entry name" value="Amidase_3"/>
    <property type="match status" value="1"/>
</dbReference>
<gene>
    <name evidence="5" type="ORF">EBB54_13285</name>
</gene>
<keyword evidence="3" id="KW-0732">Signal</keyword>
<sequence>MKKGKSKKLVAWLLAFALLMSPTTGFRAFAEDGDGTQEAAVSTTADDPTAGDEAAVSEGQDSTDDSANPVTDQETTADQNNPAAEGEPQEPVDGNEPAGAEEPQEPVNGDEQAVTGEPAAGDEQADPEAEQPTAEEEAAEEEPAEPEYEDGGVINNVFIEEHALQAPGELNAILSFGEGEEQLESVKLILTGDDGRQSEIPLTQKVLHYYQFTKTYESQEAGTYRLTSFIYELDGHKKRIDLKNTGIFADFTVSNGEEGDCADETGISVTALTSDDISTDLTYEIENTIQEAAQEAVDNVNEGSVALGSSSTDRSYSRAGVSAELTAMTDQAVNLGSYSAAKAYTRASDDPKTMVIVLDPGHGGKDEGSSKKEYGLIEKELNLKVAKYCRDALAKDTSIKVYMTRETDVYMGLEERVEFAKKKGATLFVSIHMNSATTEAAKGAEVYYPNANGANGYDGASISEEGKEVAQNILDELVNLGLVNRGVKTKDSGYDKDDEEECLYDDGKASDYYSVIRNSKKNGFPGIIVEHAFISNPNDAANLKKEEGLKALGEADAKGILKYCATEGTDYSAVFNYAYYKDKYADLFEQDKIDVSTKEAAMEYFISKGMDKGHQASEEFNVIAYRNRYQDLRIAFGNEYKRYYMHYINYGKAEGRNGREEEEKDPDKTPNVDADAIFDGVNYADVYDFDYYVEHYPDLKAAFGNNRIGALEHFVVYGMSEGRQARGTFNVAVYKNKYIDLQKAFGSSWKSYFLHYIEYGKKEGRTATDDNSSVDSDSKIEGVTKYRGLEFKQVYNFNYYIEKYPDIKQVFGNNPEKALEHFVKHGMEEGRSGNADFNVHAYKNNYSDLRAAFGNDLEKYYIHYLMHGIEEGRECALVAVTTYQGVDYSAVYSFEYYIGKYSDLKAAFESDPAGALQHFLTYGIKEGRQAHENFNVLAYKNNYSDLRAAFGENNKAYVDHYISYGITENRSAKNFDYHRIYMFETEGLANKSPTVNQMVTYFLANASYPTYYANNTNVRTIGEFCQIYKEECEAEKIDLAVAFCQAMKETKFLKFTGDVKITQFNFAGLGATGNGASGLSFSDIRTGIRAHVQHLKAYATKEEIGLKNPCVDPRFTYVQRGSAPYVEWLGIQENPIPGCGWASDPGYGNSIINDYMNVLSTY</sequence>
<dbReference type="InterPro" id="IPR002901">
    <property type="entry name" value="MGlyc_endo_b_GlcNAc-like_dom"/>
</dbReference>
<evidence type="ECO:0000256" key="2">
    <source>
        <dbReference type="SAM" id="MobiDB-lite"/>
    </source>
</evidence>
<evidence type="ECO:0000259" key="4">
    <source>
        <dbReference type="SMART" id="SM00646"/>
    </source>
</evidence>
<feature type="signal peptide" evidence="3">
    <location>
        <begin position="1"/>
        <end position="30"/>
    </location>
</feature>
<dbReference type="InterPro" id="IPR050695">
    <property type="entry name" value="N-acetylmuramoyl_amidase_3"/>
</dbReference>
<dbReference type="GO" id="GO:0009253">
    <property type="term" value="P:peptidoglycan catabolic process"/>
    <property type="evidence" value="ECO:0007669"/>
    <property type="project" value="InterPro"/>
</dbReference>
<dbReference type="PANTHER" id="PTHR30404">
    <property type="entry name" value="N-ACETYLMURAMOYL-L-ALANINE AMIDASE"/>
    <property type="match status" value="1"/>
</dbReference>
<dbReference type="AlphaFoldDB" id="A0A3R8JMJ4"/>
<evidence type="ECO:0000313" key="5">
    <source>
        <dbReference type="EMBL" id="RRK32226.1"/>
    </source>
</evidence>
<dbReference type="Proteomes" id="UP000274920">
    <property type="component" value="Unassembled WGS sequence"/>
</dbReference>
<feature type="compositionally biased region" description="Polar residues" evidence="2">
    <location>
        <begin position="65"/>
        <end position="82"/>
    </location>
</feature>
<proteinExistence type="predicted"/>
<dbReference type="Pfam" id="PF01832">
    <property type="entry name" value="Glucosaminidase"/>
    <property type="match status" value="1"/>
</dbReference>
<dbReference type="EMBL" id="RHJS01000002">
    <property type="protein sequence ID" value="RRK32226.1"/>
    <property type="molecule type" value="Genomic_DNA"/>
</dbReference>
<feature type="domain" description="MurNAc-LAA" evidence="4">
    <location>
        <begin position="417"/>
        <end position="561"/>
    </location>
</feature>
<dbReference type="SMART" id="SM00646">
    <property type="entry name" value="Ami_3"/>
    <property type="match status" value="1"/>
</dbReference>
<dbReference type="GO" id="GO:0008745">
    <property type="term" value="F:N-acetylmuramoyl-L-alanine amidase activity"/>
    <property type="evidence" value="ECO:0007669"/>
    <property type="project" value="InterPro"/>
</dbReference>
<evidence type="ECO:0000313" key="6">
    <source>
        <dbReference type="Proteomes" id="UP000274920"/>
    </source>
</evidence>
<dbReference type="GO" id="GO:0030288">
    <property type="term" value="C:outer membrane-bounded periplasmic space"/>
    <property type="evidence" value="ECO:0007669"/>
    <property type="project" value="TreeGrafter"/>
</dbReference>
<evidence type="ECO:0000256" key="1">
    <source>
        <dbReference type="ARBA" id="ARBA00022801"/>
    </source>
</evidence>
<dbReference type="GO" id="GO:0004040">
    <property type="term" value="F:amidase activity"/>
    <property type="evidence" value="ECO:0007669"/>
    <property type="project" value="InterPro"/>
</dbReference>
<dbReference type="SUPFAM" id="SSF53187">
    <property type="entry name" value="Zn-dependent exopeptidases"/>
    <property type="match status" value="1"/>
</dbReference>